<reference evidence="2" key="1">
    <citation type="journal article" date="2021" name="Int. J. Syst. Evol. Microbiol.">
        <title>Bradyrhizobium septentrionale sp. nov. (sv. septentrionale) and Bradyrhizobium quebecense sp. nov. (sv. septentrionale) associated with legumes native to Canada possess rearranged symbiosis genes and numerous insertion sequences.</title>
        <authorList>
            <person name="Bromfield E.S.P."/>
            <person name="Cloutier S."/>
        </authorList>
    </citation>
    <scope>NUCLEOTIDE SEQUENCE</scope>
    <source>
        <strain evidence="2">12S5</strain>
    </source>
</reference>
<name>A0ABS3M8T0_9BRAD</name>
<dbReference type="RefSeq" id="WP_207829645.1">
    <property type="nucleotide sequence ID" value="NZ_CP088282.1"/>
</dbReference>
<gene>
    <name evidence="2" type="ORF">J4P68_00300</name>
</gene>
<comment type="caution">
    <text evidence="2">The sequence shown here is derived from an EMBL/GenBank/DDBJ whole genome shotgun (WGS) entry which is preliminary data.</text>
</comment>
<dbReference type="Proteomes" id="UP000692816">
    <property type="component" value="Unassembled WGS sequence"/>
</dbReference>
<organism evidence="2 3">
    <name type="scientific">Bradyrhizobium quebecense</name>
    <dbReference type="NCBI Taxonomy" id="2748629"/>
    <lineage>
        <taxon>Bacteria</taxon>
        <taxon>Pseudomonadati</taxon>
        <taxon>Pseudomonadota</taxon>
        <taxon>Alphaproteobacteria</taxon>
        <taxon>Hyphomicrobiales</taxon>
        <taxon>Nitrobacteraceae</taxon>
        <taxon>Bradyrhizobium</taxon>
    </lineage>
</organism>
<keyword evidence="3" id="KW-1185">Reference proteome</keyword>
<evidence type="ECO:0000313" key="2">
    <source>
        <dbReference type="EMBL" id="MBO1427876.1"/>
    </source>
</evidence>
<evidence type="ECO:0008006" key="4">
    <source>
        <dbReference type="Google" id="ProtNLM"/>
    </source>
</evidence>
<protein>
    <recommendedName>
        <fullName evidence="4">Bacteriophage tail tape measure N-terminal domain-containing protein</fullName>
    </recommendedName>
</protein>
<dbReference type="EMBL" id="JAGEPA010000001">
    <property type="protein sequence ID" value="MBO1427876.1"/>
    <property type="molecule type" value="Genomic_DNA"/>
</dbReference>
<evidence type="ECO:0000313" key="3">
    <source>
        <dbReference type="Proteomes" id="UP000692816"/>
    </source>
</evidence>
<proteinExistence type="predicted"/>
<sequence>MADQYRVGVTIALTNGVSPILSTIMADLLRVERQIGKVSSLFNTWKPAIIAAGAALAGGELIKGLHEVVKAGGDVNHQLELMKIAGMSNTEVQTSMATAMKTSGAVLTTTLSENLKHLRELRYAFGDIGTAEGYLGSVSRANAILNAVRGGGKDEVWELVKSLEQKGETADPASFLSYIDTMTKVVEATGGRVTPQMYMSTFKYGRSATLGWDEGFIGGALPRLIQSMASAGGGGGSGTGGPGNALMSAFSEVSRGQVTKQSAEEFERLGLGKAEHIKGSSSSHLDVASRGLFMRDPYEWVQQTLMPALHARGVDSNQQILEEVAKLFPNRTASQVIGEMALQGRFHEGEKSPFEKDIKLQHGAMGLPAYDELIKHDYPTILRAFNQQFQNLLETLGSPLMAPDGAVIKGMAGLASAMGALAQAAGSETFKGIASTIGTIVGDIAKVDEVIVKALGWLSGITPVFRAMGDLPWQRIADGAASASAALGHLAGVAWEKIVAMFDGIKNAILAFIDRLGGLLGRFSNHGQPGVDIEGAPRSPTRFEAPDRQRGGIIPVNFNPGHRQTQVTPVTTNFNIDGRTLGQWVIDIISEMTMFPTGAAAADGAGRWAPPDQNWDDT</sequence>
<evidence type="ECO:0000256" key="1">
    <source>
        <dbReference type="SAM" id="MobiDB-lite"/>
    </source>
</evidence>
<accession>A0ABS3M8T0</accession>
<feature type="region of interest" description="Disordered" evidence="1">
    <location>
        <begin position="530"/>
        <end position="550"/>
    </location>
</feature>